<reference evidence="4 5" key="1">
    <citation type="submission" date="2019-07" db="EMBL/GenBank/DDBJ databases">
        <authorList>
            <person name="Kim J."/>
        </authorList>
    </citation>
    <scope>NUCLEOTIDE SEQUENCE [LARGE SCALE GENOMIC DNA]</scope>
    <source>
        <strain evidence="4 5">N4</strain>
    </source>
</reference>
<dbReference type="RefSeq" id="WP_144992855.1">
    <property type="nucleotide sequence ID" value="NZ_VNJK01000003.1"/>
</dbReference>
<keyword evidence="1 2" id="KW-0238">DNA-binding</keyword>
<dbReference type="AlphaFoldDB" id="A0A559IKA5"/>
<feature type="DNA-binding region" description="H-T-H motif" evidence="2">
    <location>
        <begin position="29"/>
        <end position="48"/>
    </location>
</feature>
<dbReference type="OrthoDB" id="9812484at2"/>
<dbReference type="EMBL" id="VNJK01000003">
    <property type="protein sequence ID" value="TVX88047.1"/>
    <property type="molecule type" value="Genomic_DNA"/>
</dbReference>
<accession>A0A559IKA5</accession>
<dbReference type="SUPFAM" id="SSF46689">
    <property type="entry name" value="Homeodomain-like"/>
    <property type="match status" value="1"/>
</dbReference>
<sequence>MNRKKEEKHSALLHAAIDLVREKGFQQTSVGDIVKRAGVAQGTFYIYFSTKNDLVPAIADYILQQALAQIISRTEQAQMLTDKIKVMIDVSFEMADEFQEVILFCYSGLAYHHSFPRWEQIYDPYYAWFSEQIKEAAHRGEAAEGSHELTIVRMLINMMEQTAETAHFVDKQQGVAQMEPLKAQLLLVMSRALGIQQP</sequence>
<dbReference type="InterPro" id="IPR050624">
    <property type="entry name" value="HTH-type_Tx_Regulator"/>
</dbReference>
<dbReference type="PROSITE" id="PS01081">
    <property type="entry name" value="HTH_TETR_1"/>
    <property type="match status" value="1"/>
</dbReference>
<dbReference type="PANTHER" id="PTHR43479">
    <property type="entry name" value="ACREF/ENVCD OPERON REPRESSOR-RELATED"/>
    <property type="match status" value="1"/>
</dbReference>
<dbReference type="InterPro" id="IPR001647">
    <property type="entry name" value="HTH_TetR"/>
</dbReference>
<dbReference type="PRINTS" id="PR00455">
    <property type="entry name" value="HTHTETR"/>
</dbReference>
<dbReference type="Pfam" id="PF17934">
    <property type="entry name" value="TetR_C_26"/>
    <property type="match status" value="1"/>
</dbReference>
<gene>
    <name evidence="4" type="ORF">FPZ44_19210</name>
</gene>
<evidence type="ECO:0000256" key="1">
    <source>
        <dbReference type="ARBA" id="ARBA00023125"/>
    </source>
</evidence>
<dbReference type="GO" id="GO:0003677">
    <property type="term" value="F:DNA binding"/>
    <property type="evidence" value="ECO:0007669"/>
    <property type="project" value="UniProtKB-UniRule"/>
</dbReference>
<evidence type="ECO:0000313" key="5">
    <source>
        <dbReference type="Proteomes" id="UP000318102"/>
    </source>
</evidence>
<dbReference type="InterPro" id="IPR009057">
    <property type="entry name" value="Homeodomain-like_sf"/>
</dbReference>
<dbReference type="Gene3D" id="1.10.357.10">
    <property type="entry name" value="Tetracycline Repressor, domain 2"/>
    <property type="match status" value="1"/>
</dbReference>
<name>A0A559IKA5_9BACL</name>
<dbReference type="InterPro" id="IPR041603">
    <property type="entry name" value="YvdT_C"/>
</dbReference>
<feature type="domain" description="HTH tetR-type" evidence="3">
    <location>
        <begin position="6"/>
        <end position="66"/>
    </location>
</feature>
<dbReference type="Pfam" id="PF00440">
    <property type="entry name" value="TetR_N"/>
    <property type="match status" value="1"/>
</dbReference>
<dbReference type="InterPro" id="IPR036271">
    <property type="entry name" value="Tet_transcr_reg_TetR-rel_C_sf"/>
</dbReference>
<dbReference type="PANTHER" id="PTHR43479:SF8">
    <property type="entry name" value="TRANSCRIPTIONAL REGULATOR, TETR FAMILY"/>
    <property type="match status" value="1"/>
</dbReference>
<dbReference type="PROSITE" id="PS50977">
    <property type="entry name" value="HTH_TETR_2"/>
    <property type="match status" value="1"/>
</dbReference>
<organism evidence="4 5">
    <name type="scientific">Paenibacillus agilis</name>
    <dbReference type="NCBI Taxonomy" id="3020863"/>
    <lineage>
        <taxon>Bacteria</taxon>
        <taxon>Bacillati</taxon>
        <taxon>Bacillota</taxon>
        <taxon>Bacilli</taxon>
        <taxon>Bacillales</taxon>
        <taxon>Paenibacillaceae</taxon>
        <taxon>Paenibacillus</taxon>
    </lineage>
</organism>
<dbReference type="Proteomes" id="UP000318102">
    <property type="component" value="Unassembled WGS sequence"/>
</dbReference>
<dbReference type="SUPFAM" id="SSF48498">
    <property type="entry name" value="Tetracyclin repressor-like, C-terminal domain"/>
    <property type="match status" value="1"/>
</dbReference>
<comment type="caution">
    <text evidence="4">The sequence shown here is derived from an EMBL/GenBank/DDBJ whole genome shotgun (WGS) entry which is preliminary data.</text>
</comment>
<evidence type="ECO:0000313" key="4">
    <source>
        <dbReference type="EMBL" id="TVX88047.1"/>
    </source>
</evidence>
<evidence type="ECO:0000256" key="2">
    <source>
        <dbReference type="PROSITE-ProRule" id="PRU00335"/>
    </source>
</evidence>
<evidence type="ECO:0000259" key="3">
    <source>
        <dbReference type="PROSITE" id="PS50977"/>
    </source>
</evidence>
<protein>
    <submittedName>
        <fullName evidence="4">TetR/AcrR family transcriptional regulator</fullName>
    </submittedName>
</protein>
<proteinExistence type="predicted"/>
<keyword evidence="5" id="KW-1185">Reference proteome</keyword>
<dbReference type="InterPro" id="IPR023772">
    <property type="entry name" value="DNA-bd_HTH_TetR-type_CS"/>
</dbReference>